<organism evidence="5">
    <name type="scientific">termite gut metagenome</name>
    <dbReference type="NCBI Taxonomy" id="433724"/>
    <lineage>
        <taxon>unclassified sequences</taxon>
        <taxon>metagenomes</taxon>
        <taxon>organismal metagenomes</taxon>
    </lineage>
</organism>
<keyword evidence="3" id="KW-0021">Allosteric enzyme</keyword>
<dbReference type="NCBIfam" id="TIGR02094">
    <property type="entry name" value="more_P_ylases"/>
    <property type="match status" value="1"/>
</dbReference>
<sequence length="880" mass="102334">MWLKREKTANNPKEETLLYYNVKERYMKIKVSHVNTPNWREITVHSRFPKELQRLFEISQNIWWSWNYEALELFKSLDPVIWKECGNNPVLLLKKMSYEKLKELAKDEDVLQRLDEVYTKFTNYMNVKPDQNRPSVAYFSMEYGLNSILKIYSGGLGILAGDYLKEASDSNVNLCGVGLLYRYGYFTQSLSMEGQQIAKYEAQNFGHLPIERVTNDEGQFLVIEVPYLDYYVHANIWKVNVGRIPLYLLDTDNDMNSEFDRSITHQLYGGDWENRLKQEMLLGIGGMLTLKTLGIKKDVYHCNEGHAALINVQRICDYVAEGLTFNQAIELVRASSLYTVHTPVPAGHDYFTDALFGKYIGGYARKMGIEWDDLMDLGRNSPGDKNERFCMSVFACNTAQEVNGVSRLHGKVSKEMFSSIWKGYFPEESHVGYVTNGVHFPTWSATEWKQLYAKYFDANFLNDQSNEKIWKAIDKVPDVEIWEIRQTMKDKLVDFIRKQFSETWFKNQGDPSRIVSLVERINPNALLIGFGRRFATYKRAHLLFTDLDRLAKIVNNPNCPVQFLYTGKAHPYDGAGQDLIKKIVEISRRPEFLGKIIFLENYDMQLARRLVTGVDIWLNTPTRPLEASGTSGEKVLMNGVLNFSVLDGWWLEGYREGAGWALTEKRRYQNQEHQDQLDAATIYTILETEILPLFYARGTKGYSEGWVKCIKKSISEIAPRYTMKRQLDDYFNKFYTKLAKRYYLLSANDNAKAKELAHWKEEVVEKWDSIEIVSFEKSEEIANVSIESGQEYHIKYVIDEKGLDDAIGLELVTTCIDADGKQCLYSVEPFEMIKKEDTFHTFQLRYKLNNAGSFTISYRMFPKHPDLPHRQDFCYVRWFT</sequence>
<dbReference type="AlphaFoldDB" id="A0A5J4SQE6"/>
<dbReference type="PANTHER" id="PTHR42655">
    <property type="entry name" value="GLYCOGEN PHOSPHORYLASE"/>
    <property type="match status" value="1"/>
</dbReference>
<comment type="caution">
    <text evidence="5">The sequence shown here is derived from an EMBL/GenBank/DDBJ whole genome shotgun (WGS) entry which is preliminary data.</text>
</comment>
<name>A0A5J4SQE6_9ZZZZ</name>
<dbReference type="Pfam" id="PF00343">
    <property type="entry name" value="Phosphorylase"/>
    <property type="match status" value="1"/>
</dbReference>
<dbReference type="InterPro" id="IPR011834">
    <property type="entry name" value="Agluc_phsphrylas"/>
</dbReference>
<comment type="catalytic activity">
    <reaction evidence="1">
        <text>[(1-&gt;4)-alpha-D-glucosyl](n) + phosphate = [(1-&gt;4)-alpha-D-glucosyl](n-1) + alpha-D-glucose 1-phosphate</text>
        <dbReference type="Rhea" id="RHEA:41732"/>
        <dbReference type="Rhea" id="RHEA-COMP:9584"/>
        <dbReference type="Rhea" id="RHEA-COMP:9586"/>
        <dbReference type="ChEBI" id="CHEBI:15444"/>
        <dbReference type="ChEBI" id="CHEBI:43474"/>
        <dbReference type="ChEBI" id="CHEBI:58601"/>
        <dbReference type="EC" id="2.4.1.1"/>
    </reaction>
</comment>
<keyword evidence="5" id="KW-0328">Glycosyltransferase</keyword>
<evidence type="ECO:0000256" key="3">
    <source>
        <dbReference type="ARBA" id="ARBA00022533"/>
    </source>
</evidence>
<keyword evidence="5" id="KW-0808">Transferase</keyword>
<comment type="similarity">
    <text evidence="2">Belongs to the glycogen phosphorylase family.</text>
</comment>
<dbReference type="GO" id="GO:0008184">
    <property type="term" value="F:glycogen phosphorylase activity"/>
    <property type="evidence" value="ECO:0007669"/>
    <property type="project" value="InterPro"/>
</dbReference>
<dbReference type="PIRSF" id="PIRSF000460">
    <property type="entry name" value="Pprylas_GlgP"/>
    <property type="match status" value="1"/>
</dbReference>
<dbReference type="Gene3D" id="3.40.50.2000">
    <property type="entry name" value="Glycogen Phosphorylase B"/>
    <property type="match status" value="2"/>
</dbReference>
<dbReference type="InterPro" id="IPR024517">
    <property type="entry name" value="Glycogen_phosphorylase_DUF3417"/>
</dbReference>
<dbReference type="EC" id="2.4.1.1" evidence="5"/>
<dbReference type="Pfam" id="PF11897">
    <property type="entry name" value="DUF3417"/>
    <property type="match status" value="1"/>
</dbReference>
<dbReference type="InterPro" id="IPR000811">
    <property type="entry name" value="Glyco_trans_35"/>
</dbReference>
<dbReference type="GO" id="GO:0005975">
    <property type="term" value="P:carbohydrate metabolic process"/>
    <property type="evidence" value="ECO:0007669"/>
    <property type="project" value="InterPro"/>
</dbReference>
<evidence type="ECO:0000256" key="1">
    <source>
        <dbReference type="ARBA" id="ARBA00001275"/>
    </source>
</evidence>
<evidence type="ECO:0000256" key="2">
    <source>
        <dbReference type="ARBA" id="ARBA00006047"/>
    </source>
</evidence>
<feature type="domain" description="DUF3417" evidence="4">
    <location>
        <begin position="49"/>
        <end position="149"/>
    </location>
</feature>
<evidence type="ECO:0000313" key="5">
    <source>
        <dbReference type="EMBL" id="KAA6347603.1"/>
    </source>
</evidence>
<gene>
    <name evidence="5" type="ORF">EZS27_004933</name>
</gene>
<accession>A0A5J4SQE6</accession>
<dbReference type="GO" id="GO:0030170">
    <property type="term" value="F:pyridoxal phosphate binding"/>
    <property type="evidence" value="ECO:0007669"/>
    <property type="project" value="InterPro"/>
</dbReference>
<dbReference type="PANTHER" id="PTHR42655:SF1">
    <property type="entry name" value="GLYCOGEN PHOSPHORYLASE"/>
    <property type="match status" value="1"/>
</dbReference>
<dbReference type="InterPro" id="IPR052182">
    <property type="entry name" value="Glycogen/Maltodextrin_Phosph"/>
</dbReference>
<reference evidence="5" key="1">
    <citation type="submission" date="2019-03" db="EMBL/GenBank/DDBJ databases">
        <title>Single cell metagenomics reveals metabolic interactions within the superorganism composed of flagellate Streblomastix strix and complex community of Bacteroidetes bacteria on its surface.</title>
        <authorList>
            <person name="Treitli S.C."/>
            <person name="Kolisko M."/>
            <person name="Husnik F."/>
            <person name="Keeling P."/>
            <person name="Hampl V."/>
        </authorList>
    </citation>
    <scope>NUCLEOTIDE SEQUENCE</scope>
    <source>
        <strain evidence="5">STM</strain>
    </source>
</reference>
<evidence type="ECO:0000259" key="4">
    <source>
        <dbReference type="Pfam" id="PF11897"/>
    </source>
</evidence>
<proteinExistence type="inferred from homology"/>
<protein>
    <submittedName>
        <fullName evidence="5">Glycogen phosphorylase</fullName>
        <ecNumber evidence="5">2.4.1.1</ecNumber>
    </submittedName>
</protein>
<dbReference type="CDD" id="cd04299">
    <property type="entry name" value="GT35_Glycogen_Phosphorylase-like"/>
    <property type="match status" value="1"/>
</dbReference>
<dbReference type="SUPFAM" id="SSF53756">
    <property type="entry name" value="UDP-Glycosyltransferase/glycogen phosphorylase"/>
    <property type="match status" value="1"/>
</dbReference>
<dbReference type="EMBL" id="SNRY01000090">
    <property type="protein sequence ID" value="KAA6347603.1"/>
    <property type="molecule type" value="Genomic_DNA"/>
</dbReference>